<proteinExistence type="predicted"/>
<dbReference type="Proteomes" id="UP000490386">
    <property type="component" value="Unassembled WGS sequence"/>
</dbReference>
<dbReference type="AlphaFoldDB" id="A0A7J5AZH4"/>
<evidence type="ECO:0000313" key="2">
    <source>
        <dbReference type="EMBL" id="KAB1637010.1"/>
    </source>
</evidence>
<feature type="transmembrane region" description="Helical" evidence="1">
    <location>
        <begin position="96"/>
        <end position="116"/>
    </location>
</feature>
<feature type="transmembrane region" description="Helical" evidence="1">
    <location>
        <begin position="123"/>
        <end position="143"/>
    </location>
</feature>
<reference evidence="2 3" key="1">
    <citation type="submission" date="2019-09" db="EMBL/GenBank/DDBJ databases">
        <title>Phylogeny of genus Pseudoclavibacter and closely related genus.</title>
        <authorList>
            <person name="Li Y."/>
        </authorList>
    </citation>
    <scope>NUCLEOTIDE SEQUENCE [LARGE SCALE GENOMIC DNA]</scope>
    <source>
        <strain evidence="2 3">THG-MD12</strain>
    </source>
</reference>
<evidence type="ECO:0000313" key="3">
    <source>
        <dbReference type="Proteomes" id="UP000490386"/>
    </source>
</evidence>
<keyword evidence="3" id="KW-1185">Reference proteome</keyword>
<feature type="transmembrane region" description="Helical" evidence="1">
    <location>
        <begin position="348"/>
        <end position="370"/>
    </location>
</feature>
<evidence type="ECO:0008006" key="4">
    <source>
        <dbReference type="Google" id="ProtNLM"/>
    </source>
</evidence>
<dbReference type="EMBL" id="WBJX01000004">
    <property type="protein sequence ID" value="KAB1637010.1"/>
    <property type="molecule type" value="Genomic_DNA"/>
</dbReference>
<dbReference type="OrthoDB" id="4578799at2"/>
<feature type="transmembrane region" description="Helical" evidence="1">
    <location>
        <begin position="178"/>
        <end position="206"/>
    </location>
</feature>
<accession>A0A7J5AZH4</accession>
<feature type="transmembrane region" description="Helical" evidence="1">
    <location>
        <begin position="212"/>
        <end position="233"/>
    </location>
</feature>
<gene>
    <name evidence="2" type="ORF">F8O03_11915</name>
</gene>
<feature type="transmembrane region" description="Helical" evidence="1">
    <location>
        <begin position="306"/>
        <end position="328"/>
    </location>
</feature>
<feature type="transmembrane region" description="Helical" evidence="1">
    <location>
        <begin position="21"/>
        <end position="39"/>
    </location>
</feature>
<name>A0A7J5AZH4_9MICO</name>
<sequence length="455" mass="48686">MSERAVGSESERWRLAPHRESAWLAGVFAVALVLAWLRVPAGAHGVLWAEDGDTFLREQIELGSLATLFHPYAGYQHFLPRVFTVVASELFPRDNFGVAVSSLSLLATALVCAGTFRLARGIVTWLPARVAVALVPVLVPLISRELLGDLANLHTYCLWLVVWIFLARSDVSRAERAFWAGVVFVCFLTEVQAIVALPILLLRLLWDRGRAVWLLLAGALLGVLPQLVTWLIAPRPQFNAPHGPISVADVLVGWGATALLPVWSGDTESNAVVLASQGTGILLLAFVPFALAAGLVMTIGRRPQRVALAALLLVSAAAFGGTLLVNPLTIFQFARFEGGDWLTAQIDIRYGAAAAIFALASFPLAASAVVERWGVRAPRAARVAAAALLLAVGASVVSQWATVPDDRSAVPAWSAQYREAVTTCVGEPEGQRVFAVAPGKSFELACDDLLRDAGK</sequence>
<feature type="transmembrane region" description="Helical" evidence="1">
    <location>
        <begin position="382"/>
        <end position="401"/>
    </location>
</feature>
<keyword evidence="1" id="KW-1133">Transmembrane helix</keyword>
<organism evidence="2 3">
    <name type="scientific">Pseudoclavibacter terrae</name>
    <dbReference type="NCBI Taxonomy" id="1530195"/>
    <lineage>
        <taxon>Bacteria</taxon>
        <taxon>Bacillati</taxon>
        <taxon>Actinomycetota</taxon>
        <taxon>Actinomycetes</taxon>
        <taxon>Micrococcales</taxon>
        <taxon>Microbacteriaceae</taxon>
        <taxon>Pseudoclavibacter</taxon>
    </lineage>
</organism>
<feature type="transmembrane region" description="Helical" evidence="1">
    <location>
        <begin position="245"/>
        <end position="263"/>
    </location>
</feature>
<dbReference type="RefSeq" id="WP_151424063.1">
    <property type="nucleotide sequence ID" value="NZ_WBJX01000004.1"/>
</dbReference>
<protein>
    <recommendedName>
        <fullName evidence="4">DUF2029 domain-containing protein</fullName>
    </recommendedName>
</protein>
<keyword evidence="1" id="KW-0472">Membrane</keyword>
<keyword evidence="1" id="KW-0812">Transmembrane</keyword>
<evidence type="ECO:0000256" key="1">
    <source>
        <dbReference type="SAM" id="Phobius"/>
    </source>
</evidence>
<feature type="transmembrane region" description="Helical" evidence="1">
    <location>
        <begin position="275"/>
        <end position="299"/>
    </location>
</feature>
<feature type="transmembrane region" description="Helical" evidence="1">
    <location>
        <begin position="149"/>
        <end position="166"/>
    </location>
</feature>
<comment type="caution">
    <text evidence="2">The sequence shown here is derived from an EMBL/GenBank/DDBJ whole genome shotgun (WGS) entry which is preliminary data.</text>
</comment>